<dbReference type="EMBL" id="JASSZA010000007">
    <property type="protein sequence ID" value="KAK2107294.1"/>
    <property type="molecule type" value="Genomic_DNA"/>
</dbReference>
<evidence type="ECO:0000313" key="3">
    <source>
        <dbReference type="Proteomes" id="UP001266305"/>
    </source>
</evidence>
<evidence type="ECO:0000256" key="1">
    <source>
        <dbReference type="SAM" id="MobiDB-lite"/>
    </source>
</evidence>
<accession>A0ABQ9VD50</accession>
<evidence type="ECO:0000313" key="2">
    <source>
        <dbReference type="EMBL" id="KAK2107294.1"/>
    </source>
</evidence>
<comment type="caution">
    <text evidence="2">The sequence shown here is derived from an EMBL/GenBank/DDBJ whole genome shotgun (WGS) entry which is preliminary data.</text>
</comment>
<feature type="non-terminal residue" evidence="2">
    <location>
        <position position="1"/>
    </location>
</feature>
<proteinExistence type="predicted"/>
<name>A0ABQ9VD50_SAGOE</name>
<gene>
    <name evidence="2" type="ORF">P7K49_016808</name>
</gene>
<feature type="compositionally biased region" description="Basic residues" evidence="1">
    <location>
        <begin position="29"/>
        <end position="39"/>
    </location>
</feature>
<keyword evidence="3" id="KW-1185">Reference proteome</keyword>
<organism evidence="2 3">
    <name type="scientific">Saguinus oedipus</name>
    <name type="common">Cotton-top tamarin</name>
    <name type="synonym">Oedipomidas oedipus</name>
    <dbReference type="NCBI Taxonomy" id="9490"/>
    <lineage>
        <taxon>Eukaryota</taxon>
        <taxon>Metazoa</taxon>
        <taxon>Chordata</taxon>
        <taxon>Craniata</taxon>
        <taxon>Vertebrata</taxon>
        <taxon>Euteleostomi</taxon>
        <taxon>Mammalia</taxon>
        <taxon>Eutheria</taxon>
        <taxon>Euarchontoglires</taxon>
        <taxon>Primates</taxon>
        <taxon>Haplorrhini</taxon>
        <taxon>Platyrrhini</taxon>
        <taxon>Cebidae</taxon>
        <taxon>Callitrichinae</taxon>
        <taxon>Saguinus</taxon>
    </lineage>
</organism>
<sequence length="50" mass="5748">ALKVPQDASKVKPANAALWRGRFGRRRFGRRRSRTRHGTHWSGRPVKPAI</sequence>
<dbReference type="Proteomes" id="UP001266305">
    <property type="component" value="Unassembled WGS sequence"/>
</dbReference>
<reference evidence="2 3" key="1">
    <citation type="submission" date="2023-05" db="EMBL/GenBank/DDBJ databases">
        <title>B98-5 Cell Line De Novo Hybrid Assembly: An Optical Mapping Approach.</title>
        <authorList>
            <person name="Kananen K."/>
            <person name="Auerbach J.A."/>
            <person name="Kautto E."/>
            <person name="Blachly J.S."/>
        </authorList>
    </citation>
    <scope>NUCLEOTIDE SEQUENCE [LARGE SCALE GENOMIC DNA]</scope>
    <source>
        <strain evidence="2">B95-8</strain>
        <tissue evidence="2">Cell line</tissue>
    </source>
</reference>
<feature type="region of interest" description="Disordered" evidence="1">
    <location>
        <begin position="29"/>
        <end position="50"/>
    </location>
</feature>
<protein>
    <submittedName>
        <fullName evidence="2">Uncharacterized protein</fullName>
    </submittedName>
</protein>